<reference evidence="3" key="2">
    <citation type="submission" date="2025-08" db="UniProtKB">
        <authorList>
            <consortium name="Ensembl"/>
        </authorList>
    </citation>
    <scope>IDENTIFICATION</scope>
</reference>
<dbReference type="PROSITE" id="PS50878">
    <property type="entry name" value="RT_POL"/>
    <property type="match status" value="1"/>
</dbReference>
<dbReference type="InterPro" id="IPR043502">
    <property type="entry name" value="DNA/RNA_pol_sf"/>
</dbReference>
<keyword evidence="4" id="KW-1185">Reference proteome</keyword>
<evidence type="ECO:0000259" key="2">
    <source>
        <dbReference type="PROSITE" id="PS50878"/>
    </source>
</evidence>
<dbReference type="AlphaFoldDB" id="A0A670K2J7"/>
<keyword evidence="1" id="KW-0175">Coiled coil</keyword>
<organism evidence="3 4">
    <name type="scientific">Podarcis muralis</name>
    <name type="common">Wall lizard</name>
    <name type="synonym">Lacerta muralis</name>
    <dbReference type="NCBI Taxonomy" id="64176"/>
    <lineage>
        <taxon>Eukaryota</taxon>
        <taxon>Metazoa</taxon>
        <taxon>Chordata</taxon>
        <taxon>Craniata</taxon>
        <taxon>Vertebrata</taxon>
        <taxon>Euteleostomi</taxon>
        <taxon>Lepidosauria</taxon>
        <taxon>Squamata</taxon>
        <taxon>Bifurcata</taxon>
        <taxon>Unidentata</taxon>
        <taxon>Episquamata</taxon>
        <taxon>Laterata</taxon>
        <taxon>Lacertibaenia</taxon>
        <taxon>Lacertidae</taxon>
        <taxon>Podarcis</taxon>
    </lineage>
</organism>
<name>A0A670K2J7_PODMU</name>
<sequence>MRGAVIITFIPKQDSDLTQVKNYRPISLLNNDYKLFASILAKRMKKLLQEVIHKDQAGFLPGRQMKDNIRNIINILEYLTARNEKQAMLIFVGAEKAFDNISWEFMLKKLEAMHVRQEFFNGIKAIYTEQRAKLFVNNVTTEDIKITKGTRQGCPLSPLFILVLEIFLRSIRKNKLIRGVTVAHNEYKVKAFADDLVLAVEELSRSVKEVLEEIEQFGQVAGFILNKKKTKIIAKNMEQGLIETMQQQIGIEVVKKVKYLGIWLTPKNIDLFQNNYTPMWNGIKRDLEVWGRMKLSFWGRISTIKMSMLPKMLFLFQTIPIIKGAVIFKEWQRTISRYTWQGKKPRIQFANRCERKRTWVPAESITDEYLVEEFHSLFPDKPKPLARFWEEEFGPTDDEGFSCLCLCGFSCLRRGGSGGVRGRRIRLGSSTSGKRSERMGGWF</sequence>
<feature type="domain" description="Reverse transcriptase" evidence="2">
    <location>
        <begin position="1"/>
        <end position="253"/>
    </location>
</feature>
<dbReference type="Pfam" id="PF00078">
    <property type="entry name" value="RVT_1"/>
    <property type="match status" value="1"/>
</dbReference>
<protein>
    <recommendedName>
        <fullName evidence="2">Reverse transcriptase domain-containing protein</fullName>
    </recommendedName>
</protein>
<reference evidence="3" key="3">
    <citation type="submission" date="2025-09" db="UniProtKB">
        <authorList>
            <consortium name="Ensembl"/>
        </authorList>
    </citation>
    <scope>IDENTIFICATION</scope>
</reference>
<dbReference type="PANTHER" id="PTHR31635">
    <property type="entry name" value="REVERSE TRANSCRIPTASE DOMAIN-CONTAINING PROTEIN-RELATED"/>
    <property type="match status" value="1"/>
</dbReference>
<dbReference type="InterPro" id="IPR000477">
    <property type="entry name" value="RT_dom"/>
</dbReference>
<dbReference type="Ensembl" id="ENSPMRT00000033654.1">
    <property type="protein sequence ID" value="ENSPMRP00000031728.1"/>
    <property type="gene ID" value="ENSPMRG00000020558.1"/>
</dbReference>
<feature type="coiled-coil region" evidence="1">
    <location>
        <begin position="193"/>
        <end position="220"/>
    </location>
</feature>
<evidence type="ECO:0000313" key="4">
    <source>
        <dbReference type="Proteomes" id="UP000472272"/>
    </source>
</evidence>
<accession>A0A670K2J7</accession>
<proteinExistence type="predicted"/>
<reference evidence="3 4" key="1">
    <citation type="journal article" date="2019" name="Proc. Natl. Acad. Sci. U.S.A.">
        <title>Regulatory changes in pterin and carotenoid genes underlie balanced color polymorphisms in the wall lizard.</title>
        <authorList>
            <person name="Andrade P."/>
            <person name="Pinho C."/>
            <person name="Perez I de Lanuza G."/>
            <person name="Afonso S."/>
            <person name="Brejcha J."/>
            <person name="Rubin C.J."/>
            <person name="Wallerman O."/>
            <person name="Pereira P."/>
            <person name="Sabatino S.J."/>
            <person name="Bellati A."/>
            <person name="Pellitteri-Rosa D."/>
            <person name="Bosakova Z."/>
            <person name="Bunikis I."/>
            <person name="Carretero M.A."/>
            <person name="Feiner N."/>
            <person name="Marsik P."/>
            <person name="Pauperio F."/>
            <person name="Salvi D."/>
            <person name="Soler L."/>
            <person name="While G.M."/>
            <person name="Uller T."/>
            <person name="Font E."/>
            <person name="Andersson L."/>
            <person name="Carneiro M."/>
        </authorList>
    </citation>
    <scope>NUCLEOTIDE SEQUENCE</scope>
</reference>
<evidence type="ECO:0000256" key="1">
    <source>
        <dbReference type="SAM" id="Coils"/>
    </source>
</evidence>
<dbReference type="GeneTree" id="ENSGT01150000286916"/>
<dbReference type="PANTHER" id="PTHR31635:SF196">
    <property type="entry name" value="REVERSE TRANSCRIPTASE DOMAIN-CONTAINING PROTEIN-RELATED"/>
    <property type="match status" value="1"/>
</dbReference>
<dbReference type="CDD" id="cd01650">
    <property type="entry name" value="RT_nLTR_like"/>
    <property type="match status" value="1"/>
</dbReference>
<dbReference type="Proteomes" id="UP000472272">
    <property type="component" value="Chromosome 7"/>
</dbReference>
<dbReference type="SUPFAM" id="SSF56672">
    <property type="entry name" value="DNA/RNA polymerases"/>
    <property type="match status" value="1"/>
</dbReference>
<evidence type="ECO:0000313" key="3">
    <source>
        <dbReference type="Ensembl" id="ENSPMRP00000031728.1"/>
    </source>
</evidence>